<organism evidence="1 2">
    <name type="scientific">Pseudomonas jessenii</name>
    <dbReference type="NCBI Taxonomy" id="77298"/>
    <lineage>
        <taxon>Bacteria</taxon>
        <taxon>Pseudomonadati</taxon>
        <taxon>Pseudomonadota</taxon>
        <taxon>Gammaproteobacteria</taxon>
        <taxon>Pseudomonadales</taxon>
        <taxon>Pseudomonadaceae</taxon>
        <taxon>Pseudomonas</taxon>
    </lineage>
</organism>
<protein>
    <submittedName>
        <fullName evidence="1">Uncharacterized protein</fullName>
    </submittedName>
</protein>
<evidence type="ECO:0000313" key="2">
    <source>
        <dbReference type="Proteomes" id="UP000255365"/>
    </source>
</evidence>
<accession>A0A370SRD0</accession>
<dbReference type="Proteomes" id="UP000255365">
    <property type="component" value="Unassembled WGS sequence"/>
</dbReference>
<gene>
    <name evidence="1" type="ORF">DEU51_104203</name>
</gene>
<evidence type="ECO:0000313" key="1">
    <source>
        <dbReference type="EMBL" id="RDL22250.1"/>
    </source>
</evidence>
<reference evidence="1 2" key="1">
    <citation type="submission" date="2018-07" db="EMBL/GenBank/DDBJ databases">
        <title>Genome sequencing of rice bacterial endophytes.</title>
        <authorList>
            <person name="Venturi V."/>
        </authorList>
    </citation>
    <scope>NUCLEOTIDE SEQUENCE [LARGE SCALE GENOMIC DNA]</scope>
    <source>
        <strain evidence="1 2">E2333</strain>
    </source>
</reference>
<name>A0A370SRD0_PSEJE</name>
<dbReference type="EMBL" id="QRAV01000004">
    <property type="protein sequence ID" value="RDL22250.1"/>
    <property type="molecule type" value="Genomic_DNA"/>
</dbReference>
<comment type="caution">
    <text evidence="1">The sequence shown here is derived from an EMBL/GenBank/DDBJ whole genome shotgun (WGS) entry which is preliminary data.</text>
</comment>
<dbReference type="AlphaFoldDB" id="A0A370SRD0"/>
<proteinExistence type="predicted"/>
<sequence length="57" mass="6418">MGLGTYAVIKPHNLVMDNCESHRCAQHPAGCLTAYTYHRSYKPSLRLLSASKNLQRD</sequence>